<dbReference type="PANTHER" id="PTHR19303">
    <property type="entry name" value="TRANSPOSON"/>
    <property type="match status" value="1"/>
</dbReference>
<dbReference type="InterPro" id="IPR006600">
    <property type="entry name" value="HTH_CenpB_DNA-bd_dom"/>
</dbReference>
<organism evidence="3 4">
    <name type="scientific">Schizopora paradoxa</name>
    <dbReference type="NCBI Taxonomy" id="27342"/>
    <lineage>
        <taxon>Eukaryota</taxon>
        <taxon>Fungi</taxon>
        <taxon>Dikarya</taxon>
        <taxon>Basidiomycota</taxon>
        <taxon>Agaricomycotina</taxon>
        <taxon>Agaricomycetes</taxon>
        <taxon>Hymenochaetales</taxon>
        <taxon>Schizoporaceae</taxon>
        <taxon>Schizopora</taxon>
    </lineage>
</organism>
<proteinExistence type="predicted"/>
<keyword evidence="4" id="KW-1185">Reference proteome</keyword>
<dbReference type="OrthoDB" id="9909311at2759"/>
<dbReference type="GO" id="GO:0003677">
    <property type="term" value="F:DNA binding"/>
    <property type="evidence" value="ECO:0007669"/>
    <property type="project" value="UniProtKB-KW"/>
</dbReference>
<dbReference type="Gene3D" id="1.10.10.60">
    <property type="entry name" value="Homeodomain-like"/>
    <property type="match status" value="2"/>
</dbReference>
<dbReference type="STRING" id="27342.A0A0H2RID0"/>
<name>A0A0H2RID0_9AGAM</name>
<dbReference type="Proteomes" id="UP000053477">
    <property type="component" value="Unassembled WGS sequence"/>
</dbReference>
<sequence>MSSASYPPSLFGTGFNPYTTYGTPSVMMNTPSYGSLLPTPILSRHHPYLLSRSRGYLHETPMRRGRLTNRERKEICEYALKHPGIRQEFIGSKFGIDRSTVSKVIKGQAKWLNISEENGDVRVNHRPMKFANIESEMEHWLDECRRSETMISNIMIRAKALEVARSFGIPDDKFKASFRWISNFKRRRGISNGTLRVPTDGAEDIASEAIIDGEEDYVDNASGDPSEKDLSTRLDVSASPCLSDDAEDIVLEPIVDGEEDYVDDASSDTVEKEFSDVSASPCLSDGAEDIVLEPIVDGEEDYVDDASSDTVEKEFSDDSASICLSTDGVEDIALDAIAEEDLVEDTSCDAHEKDFSTHLEVSASIGLRK</sequence>
<dbReference type="Pfam" id="PF03221">
    <property type="entry name" value="HTH_Tnp_Tc5"/>
    <property type="match status" value="1"/>
</dbReference>
<dbReference type="EMBL" id="KQ086485">
    <property type="protein sequence ID" value="KLO04611.1"/>
    <property type="molecule type" value="Genomic_DNA"/>
</dbReference>
<evidence type="ECO:0000259" key="2">
    <source>
        <dbReference type="PROSITE" id="PS51253"/>
    </source>
</evidence>
<keyword evidence="1" id="KW-0238">DNA-binding</keyword>
<dbReference type="InParanoid" id="A0A0H2RID0"/>
<reference evidence="3 4" key="1">
    <citation type="submission" date="2015-04" db="EMBL/GenBank/DDBJ databases">
        <title>Complete genome sequence of Schizopora paradoxa KUC8140, a cosmopolitan wood degrader in East Asia.</title>
        <authorList>
            <consortium name="DOE Joint Genome Institute"/>
            <person name="Min B."/>
            <person name="Park H."/>
            <person name="Jang Y."/>
            <person name="Kim J.-J."/>
            <person name="Kim K.H."/>
            <person name="Pangilinan J."/>
            <person name="Lipzen A."/>
            <person name="Riley R."/>
            <person name="Grigoriev I.V."/>
            <person name="Spatafora J.W."/>
            <person name="Choi I.-G."/>
        </authorList>
    </citation>
    <scope>NUCLEOTIDE SEQUENCE [LARGE SCALE GENOMIC DNA]</scope>
    <source>
        <strain evidence="3 4">KUC8140</strain>
    </source>
</reference>
<dbReference type="SMART" id="SM00674">
    <property type="entry name" value="CENPB"/>
    <property type="match status" value="1"/>
</dbReference>
<evidence type="ECO:0000313" key="3">
    <source>
        <dbReference type="EMBL" id="KLO04611.1"/>
    </source>
</evidence>
<dbReference type="AlphaFoldDB" id="A0A0H2RID0"/>
<dbReference type="PANTHER" id="PTHR19303:SF70">
    <property type="entry name" value="HTH CENPB-TYPE DOMAIN-CONTAINING PROTEIN"/>
    <property type="match status" value="1"/>
</dbReference>
<dbReference type="InterPro" id="IPR050863">
    <property type="entry name" value="CenT-Element_Derived"/>
</dbReference>
<dbReference type="GO" id="GO:0005634">
    <property type="term" value="C:nucleus"/>
    <property type="evidence" value="ECO:0007669"/>
    <property type="project" value="TreeGrafter"/>
</dbReference>
<dbReference type="PROSITE" id="PS51253">
    <property type="entry name" value="HTH_CENPB"/>
    <property type="match status" value="1"/>
</dbReference>
<gene>
    <name evidence="3" type="ORF">SCHPADRAFT_947579</name>
</gene>
<evidence type="ECO:0000313" key="4">
    <source>
        <dbReference type="Proteomes" id="UP000053477"/>
    </source>
</evidence>
<accession>A0A0H2RID0</accession>
<dbReference type="SUPFAM" id="SSF46689">
    <property type="entry name" value="Homeodomain-like"/>
    <property type="match status" value="2"/>
</dbReference>
<protein>
    <recommendedName>
        <fullName evidence="2">HTH CENPB-type domain-containing protein</fullName>
    </recommendedName>
</protein>
<feature type="domain" description="HTH CENPB-type" evidence="2">
    <location>
        <begin position="121"/>
        <end position="194"/>
    </location>
</feature>
<dbReference type="InterPro" id="IPR009057">
    <property type="entry name" value="Homeodomain-like_sf"/>
</dbReference>
<evidence type="ECO:0000256" key="1">
    <source>
        <dbReference type="ARBA" id="ARBA00023125"/>
    </source>
</evidence>